<dbReference type="AlphaFoldDB" id="I7Z9Z4"/>
<comment type="caution">
    <text evidence="2">The sequence shown here is derived from an EMBL/GenBank/DDBJ whole genome shotgun (WGS) entry which is preliminary data.</text>
</comment>
<keyword evidence="1" id="KW-0227">DNA damage</keyword>
<dbReference type="Proteomes" id="UP000003704">
    <property type="component" value="Unassembled WGS sequence"/>
</dbReference>
<dbReference type="OrthoDB" id="5298951at2"/>
<protein>
    <recommendedName>
        <fullName evidence="4">UmuC domain-containing protein</fullName>
    </recommendedName>
</protein>
<name>I7Z9Z4_9GAMM</name>
<dbReference type="CDD" id="cd03468">
    <property type="entry name" value="PolY_like"/>
    <property type="match status" value="1"/>
</dbReference>
<dbReference type="PANTHER" id="PTHR35369">
    <property type="entry name" value="BLR3025 PROTEIN-RELATED"/>
    <property type="match status" value="1"/>
</dbReference>
<proteinExistence type="predicted"/>
<evidence type="ECO:0008006" key="4">
    <source>
        <dbReference type="Google" id="ProtNLM"/>
    </source>
</evidence>
<dbReference type="InterPro" id="IPR050356">
    <property type="entry name" value="SulA_CellDiv_inhibitor"/>
</dbReference>
<dbReference type="RefSeq" id="WP_007186584.1">
    <property type="nucleotide sequence ID" value="NZ_AKGD01000003.1"/>
</dbReference>
<dbReference type="EMBL" id="AKGD01000003">
    <property type="protein sequence ID" value="EIT68452.1"/>
    <property type="molecule type" value="Genomic_DNA"/>
</dbReference>
<keyword evidence="3" id="KW-1185">Reference proteome</keyword>
<evidence type="ECO:0000313" key="3">
    <source>
        <dbReference type="Proteomes" id="UP000003704"/>
    </source>
</evidence>
<gene>
    <name evidence="2" type="ORF">WQQ_36470</name>
</gene>
<dbReference type="SUPFAM" id="SSF56672">
    <property type="entry name" value="DNA/RNA polymerases"/>
    <property type="match status" value="1"/>
</dbReference>
<dbReference type="PANTHER" id="PTHR35369:SF2">
    <property type="entry name" value="BLR3025 PROTEIN"/>
    <property type="match status" value="1"/>
</dbReference>
<organism evidence="2 3">
    <name type="scientific">Hydrocarboniphaga effusa AP103</name>
    <dbReference type="NCBI Taxonomy" id="1172194"/>
    <lineage>
        <taxon>Bacteria</taxon>
        <taxon>Pseudomonadati</taxon>
        <taxon>Pseudomonadota</taxon>
        <taxon>Gammaproteobacteria</taxon>
        <taxon>Nevskiales</taxon>
        <taxon>Nevskiaceae</taxon>
        <taxon>Hydrocarboniphaga</taxon>
    </lineage>
</organism>
<reference evidence="2 3" key="1">
    <citation type="journal article" date="2012" name="J. Bacteriol.">
        <title>Genome Sequence of n-Alkane-Degrading Hydrocarboniphaga effusa Strain AP103T (ATCC BAA-332T).</title>
        <authorList>
            <person name="Chang H.K."/>
            <person name="Zylstra G.J."/>
            <person name="Chae J.C."/>
        </authorList>
    </citation>
    <scope>NUCLEOTIDE SEQUENCE [LARGE SCALE GENOMIC DNA]</scope>
    <source>
        <strain evidence="2 3">AP103</strain>
    </source>
</reference>
<evidence type="ECO:0000313" key="2">
    <source>
        <dbReference type="EMBL" id="EIT68452.1"/>
    </source>
</evidence>
<evidence type="ECO:0000256" key="1">
    <source>
        <dbReference type="ARBA" id="ARBA00022763"/>
    </source>
</evidence>
<sequence>MSLWLCIQLPQLPLEALNADASRSVVYAQHGSRRWVVGGTQARIGLGEALGSVQARFPDLRVLPRDPAAEAAALQAVAFAAYGLGDRIAIVSEAPRGLFDTPWLAVSVDVGPSLKLFGGIDGLMARAQALLAPLPYSTRIGIAPSFEAAAVAARAGLAPITDDDDGDGDGDGDWTRQLSPLPIPMLRWPLAAESVLAGSGHQTLADVRRHGASALAARLGQEFPRALQRLFGQLPDPRPWFVPPARYRRRFDLDAEIDDWQALLFPLRRLFDEFEAYLRARQVTTSQLTLTLARRRSEGERFVLRTTAPTQSAAIFHRLLRERWTARGPSAAATELRLSADRFAALAPPQAGLFDDDESSGGEAWNGLIDRLRARLGDTAIWQPGLADDHRPERAWSPDGSLKPAAANALPPRPLWLLRHPRPWTPRTPLAAPERISGGWWDGDPVERDYYRSAGADGESLWVYQDRRDGKWYLQGLEFGDAGGEIGVR</sequence>
<dbReference type="InterPro" id="IPR043502">
    <property type="entry name" value="DNA/RNA_pol_sf"/>
</dbReference>
<accession>I7Z9Z4</accession>
<dbReference type="GO" id="GO:0006281">
    <property type="term" value="P:DNA repair"/>
    <property type="evidence" value="ECO:0007669"/>
    <property type="project" value="TreeGrafter"/>
</dbReference>
<dbReference type="STRING" id="1172194.WQQ_36470"/>